<reference evidence="15" key="1">
    <citation type="submission" date="2015-09" db="EMBL/GenBank/DDBJ databases">
        <authorList>
            <person name="Sai Rama Sridatta P."/>
        </authorList>
    </citation>
    <scope>NUCLEOTIDE SEQUENCE [LARGE SCALE GENOMIC DNA]</scope>
</reference>
<evidence type="ECO:0000256" key="10">
    <source>
        <dbReference type="PROSITE-ProRule" id="PRU00042"/>
    </source>
</evidence>
<evidence type="ECO:0000313" key="16">
    <source>
        <dbReference type="RefSeq" id="XP_018543221.1"/>
    </source>
</evidence>
<dbReference type="STRING" id="8187.ENSLCAP00010017531"/>
<evidence type="ECO:0000256" key="4">
    <source>
        <dbReference type="ARBA" id="ARBA00022737"/>
    </source>
</evidence>
<name>A0A4W6CYM6_LATCA</name>
<dbReference type="GO" id="GO:0008270">
    <property type="term" value="F:zinc ion binding"/>
    <property type="evidence" value="ECO:0007669"/>
    <property type="project" value="UniProtKB-KW"/>
</dbReference>
<dbReference type="SUPFAM" id="SSF57667">
    <property type="entry name" value="beta-beta-alpha zinc fingers"/>
    <property type="match status" value="2"/>
</dbReference>
<proteinExistence type="inferred from homology"/>
<dbReference type="CTD" id="27033"/>
<feature type="domain" description="C2H2-type" evidence="13">
    <location>
        <begin position="415"/>
        <end position="442"/>
    </location>
</feature>
<dbReference type="Pfam" id="PF00651">
    <property type="entry name" value="BTB"/>
    <property type="match status" value="1"/>
</dbReference>
<evidence type="ECO:0000256" key="9">
    <source>
        <dbReference type="ARBA" id="ARBA00023242"/>
    </source>
</evidence>
<dbReference type="FunFam" id="3.30.160.60:FF:000553">
    <property type="entry name" value="Zinc finger and BTB domain-containing protein 16"/>
    <property type="match status" value="1"/>
</dbReference>
<keyword evidence="9" id="KW-0539">Nucleus</keyword>
<dbReference type="GO" id="GO:0000978">
    <property type="term" value="F:RNA polymerase II cis-regulatory region sequence-specific DNA binding"/>
    <property type="evidence" value="ECO:0007669"/>
    <property type="project" value="TreeGrafter"/>
</dbReference>
<feature type="domain" description="BTB" evidence="12">
    <location>
        <begin position="26"/>
        <end position="92"/>
    </location>
</feature>
<dbReference type="PROSITE" id="PS50097">
    <property type="entry name" value="BTB"/>
    <property type="match status" value="1"/>
</dbReference>
<feature type="compositionally biased region" description="Polar residues" evidence="11">
    <location>
        <begin position="330"/>
        <end position="341"/>
    </location>
</feature>
<evidence type="ECO:0000256" key="6">
    <source>
        <dbReference type="ARBA" id="ARBA00022833"/>
    </source>
</evidence>
<dbReference type="SUPFAM" id="SSF54695">
    <property type="entry name" value="POZ domain"/>
    <property type="match status" value="1"/>
</dbReference>
<feature type="region of interest" description="Disordered" evidence="11">
    <location>
        <begin position="324"/>
        <end position="353"/>
    </location>
</feature>
<evidence type="ECO:0000256" key="7">
    <source>
        <dbReference type="ARBA" id="ARBA00023015"/>
    </source>
</evidence>
<dbReference type="GO" id="GO:0000981">
    <property type="term" value="F:DNA-binding transcription factor activity, RNA polymerase II-specific"/>
    <property type="evidence" value="ECO:0007669"/>
    <property type="project" value="TreeGrafter"/>
</dbReference>
<dbReference type="InterPro" id="IPR011333">
    <property type="entry name" value="SKP1/BTB/POZ_sf"/>
</dbReference>
<dbReference type="GeneTree" id="ENSGT00940000154616"/>
<dbReference type="InterPro" id="IPR000210">
    <property type="entry name" value="BTB/POZ_dom"/>
</dbReference>
<keyword evidence="7" id="KW-0805">Transcription regulation</keyword>
<reference evidence="14" key="3">
    <citation type="submission" date="2025-05" db="UniProtKB">
        <authorList>
            <consortium name="Ensembl"/>
        </authorList>
    </citation>
    <scope>IDENTIFICATION</scope>
</reference>
<dbReference type="RefSeq" id="XP_018543221.1">
    <property type="nucleotide sequence ID" value="XM_018687705.2"/>
</dbReference>
<dbReference type="FunFam" id="3.30.160.60:FF:002171">
    <property type="entry name" value="Zinc finger and BTB domain-containing protein 16"/>
    <property type="match status" value="1"/>
</dbReference>
<evidence type="ECO:0000256" key="8">
    <source>
        <dbReference type="ARBA" id="ARBA00023163"/>
    </source>
</evidence>
<dbReference type="SMART" id="SM00355">
    <property type="entry name" value="ZnF_C2H2"/>
    <property type="match status" value="3"/>
</dbReference>
<dbReference type="OrthoDB" id="8922241at2759"/>
<dbReference type="AlphaFoldDB" id="A0A4W6CYM6"/>
<feature type="domain" description="C2H2-type" evidence="13">
    <location>
        <begin position="443"/>
        <end position="470"/>
    </location>
</feature>
<sequence length="514" mass="57832">MIRINNTQYFHFLQQADALRRSGSLCDAIISVKSHTFRAHRLVLACASQRLAQQLAQGDTDSPAHCTLEYFSPRTFQQVLDFTYTQAVEVSVEDLYLLLKAAQLLEMQPLEDQCRKQLDTLDHRAKEADERGETADVKEEKESTQEMDQKKKDSPVQKEKLQETSSRGVEASDITVTENLSPPDSAKKNSVSPSSRKKPRLSPLSSTPHNRDSVITRPATSSSSFSSPWPFSTNMWNSVSTLRRIAENYSNLIAVHPLQSPNQSSVAYPFSLSTPHMFPLLGPHFQNPVHTSVLGYSGLYPRYTQNTYTGSTGMGSIIKEGLLKRKKPSQRTFSGTVQSAEPSYPQVPKPSKEQVKDCQHCNTSLLGDPVLRESESTPDNGNGEACTGCRFCGRRDVAQHEPQSNRHDHRGEKPYQCQHCPKKFSLKHQLDTHHRVHTGEKPFECRLCGQRSRDYSAMIKHLRTHGGAAPYQCTVCLEFCSSLVAMQRHVKSHAVQDFPPDWSINSTYLYISHI</sequence>
<dbReference type="GO" id="GO:0005634">
    <property type="term" value="C:nucleus"/>
    <property type="evidence" value="ECO:0007669"/>
    <property type="project" value="UniProtKB-SubCell"/>
</dbReference>
<keyword evidence="15" id="KW-1185">Reference proteome</keyword>
<dbReference type="PANTHER" id="PTHR46105">
    <property type="entry name" value="AGAP004733-PA"/>
    <property type="match status" value="1"/>
</dbReference>
<keyword evidence="6" id="KW-0862">Zinc</keyword>
<dbReference type="InterPro" id="IPR013087">
    <property type="entry name" value="Znf_C2H2_type"/>
</dbReference>
<gene>
    <name evidence="14 16" type="primary">zbtb32</name>
</gene>
<dbReference type="Gene3D" id="3.30.160.60">
    <property type="entry name" value="Classic Zinc Finger"/>
    <property type="match status" value="2"/>
</dbReference>
<dbReference type="Gene3D" id="3.30.710.10">
    <property type="entry name" value="Potassium Channel Kv1.1, Chain A"/>
    <property type="match status" value="1"/>
</dbReference>
<dbReference type="InterPro" id="IPR050457">
    <property type="entry name" value="ZnFinger_BTB_dom_contain"/>
</dbReference>
<keyword evidence="8" id="KW-0804">Transcription</keyword>
<dbReference type="GeneID" id="108890714"/>
<keyword evidence="4" id="KW-0677">Repeat</keyword>
<keyword evidence="3" id="KW-0479">Metal-binding</keyword>
<dbReference type="Ensembl" id="ENSLCAT00010017902.1">
    <property type="protein sequence ID" value="ENSLCAP00010017531.1"/>
    <property type="gene ID" value="ENSLCAG00010008331.1"/>
</dbReference>
<evidence type="ECO:0000313" key="14">
    <source>
        <dbReference type="Ensembl" id="ENSLCAP00010017531.1"/>
    </source>
</evidence>
<evidence type="ECO:0000256" key="2">
    <source>
        <dbReference type="ARBA" id="ARBA00006991"/>
    </source>
</evidence>
<dbReference type="Proteomes" id="UP000694890">
    <property type="component" value="Linkage group LG15"/>
</dbReference>
<dbReference type="Proteomes" id="UP000314980">
    <property type="component" value="Unassembled WGS sequence"/>
</dbReference>
<dbReference type="PROSITE" id="PS00028">
    <property type="entry name" value="ZINC_FINGER_C2H2_1"/>
    <property type="match status" value="2"/>
</dbReference>
<evidence type="ECO:0000256" key="5">
    <source>
        <dbReference type="ARBA" id="ARBA00022771"/>
    </source>
</evidence>
<dbReference type="InParanoid" id="A0A4W6CYM6"/>
<dbReference type="PANTHER" id="PTHR46105:SF6">
    <property type="entry name" value="ZINC FINGER AND BTB DOMAIN-CONTAINING PROTEIN 7A"/>
    <property type="match status" value="1"/>
</dbReference>
<organism evidence="14 15">
    <name type="scientific">Lates calcarifer</name>
    <name type="common">Barramundi</name>
    <name type="synonym">Holocentrus calcarifer</name>
    <dbReference type="NCBI Taxonomy" id="8187"/>
    <lineage>
        <taxon>Eukaryota</taxon>
        <taxon>Metazoa</taxon>
        <taxon>Chordata</taxon>
        <taxon>Craniata</taxon>
        <taxon>Vertebrata</taxon>
        <taxon>Euteleostomi</taxon>
        <taxon>Actinopterygii</taxon>
        <taxon>Neopterygii</taxon>
        <taxon>Teleostei</taxon>
        <taxon>Neoteleostei</taxon>
        <taxon>Acanthomorphata</taxon>
        <taxon>Carangaria</taxon>
        <taxon>Carangaria incertae sedis</taxon>
        <taxon>Centropomidae</taxon>
        <taxon>Lates</taxon>
    </lineage>
</organism>
<protein>
    <submittedName>
        <fullName evidence="16">Zinc finger and BTB domain-containing protein 16 isoform X1</fullName>
    </submittedName>
</protein>
<accession>A0A4W6CYM6</accession>
<evidence type="ECO:0000256" key="1">
    <source>
        <dbReference type="ARBA" id="ARBA00004123"/>
    </source>
</evidence>
<dbReference type="PROSITE" id="PS50157">
    <property type="entry name" value="ZINC_FINGER_C2H2_2"/>
    <property type="match status" value="2"/>
</dbReference>
<evidence type="ECO:0000313" key="15">
    <source>
        <dbReference type="Proteomes" id="UP000314980"/>
    </source>
</evidence>
<keyword evidence="5 10" id="KW-0863">Zinc-finger</keyword>
<evidence type="ECO:0000259" key="13">
    <source>
        <dbReference type="PROSITE" id="PS50157"/>
    </source>
</evidence>
<evidence type="ECO:0000256" key="3">
    <source>
        <dbReference type="ARBA" id="ARBA00022723"/>
    </source>
</evidence>
<feature type="region of interest" description="Disordered" evidence="11">
    <location>
        <begin position="126"/>
        <end position="227"/>
    </location>
</feature>
<reference evidence="16" key="2">
    <citation type="submission" date="2025-04" db="UniProtKB">
        <authorList>
            <consortium name="RefSeq"/>
        </authorList>
    </citation>
    <scope>IDENTIFICATION</scope>
    <source>
        <tissue evidence="16">Brain</tissue>
    </source>
</reference>
<evidence type="ECO:0000259" key="12">
    <source>
        <dbReference type="PROSITE" id="PS50097"/>
    </source>
</evidence>
<feature type="compositionally biased region" description="Basic and acidic residues" evidence="11">
    <location>
        <begin position="126"/>
        <end position="162"/>
    </location>
</feature>
<comment type="subcellular location">
    <subcellularLocation>
        <location evidence="1">Nucleus</location>
    </subcellularLocation>
</comment>
<dbReference type="KEGG" id="lcf:108890714"/>
<dbReference type="InterPro" id="IPR036236">
    <property type="entry name" value="Znf_C2H2_sf"/>
</dbReference>
<dbReference type="SMART" id="SM00225">
    <property type="entry name" value="BTB"/>
    <property type="match status" value="1"/>
</dbReference>
<evidence type="ECO:0000256" key="11">
    <source>
        <dbReference type="SAM" id="MobiDB-lite"/>
    </source>
</evidence>
<comment type="similarity">
    <text evidence="2">Belongs to the krueppel C2H2-type zinc-finger protein family.</text>
</comment>